<dbReference type="Pfam" id="PF00698">
    <property type="entry name" value="Acyl_transf_1"/>
    <property type="match status" value="1"/>
</dbReference>
<dbReference type="Gene3D" id="3.10.129.110">
    <property type="entry name" value="Polyketide synthase dehydratase"/>
    <property type="match status" value="1"/>
</dbReference>
<protein>
    <recommendedName>
        <fullName evidence="12">Carrier domain-containing protein</fullName>
    </recommendedName>
</protein>
<dbReference type="PANTHER" id="PTHR43775">
    <property type="entry name" value="FATTY ACID SYNTHASE"/>
    <property type="match status" value="1"/>
</dbReference>
<dbReference type="GO" id="GO:1901336">
    <property type="term" value="P:lactone biosynthetic process"/>
    <property type="evidence" value="ECO:0007669"/>
    <property type="project" value="UniProtKB-ARBA"/>
</dbReference>
<feature type="active site" description="Proton acceptor; for dehydratase activity" evidence="6">
    <location>
        <position position="986"/>
    </location>
</feature>
<dbReference type="PROSITE" id="PS52004">
    <property type="entry name" value="KS3_2"/>
    <property type="match status" value="1"/>
</dbReference>
<dbReference type="Gene3D" id="1.10.1200.10">
    <property type="entry name" value="ACP-like"/>
    <property type="match status" value="1"/>
</dbReference>
<feature type="domain" description="PKS/mFAS DH" evidence="9">
    <location>
        <begin position="954"/>
        <end position="1262"/>
    </location>
</feature>
<dbReference type="Gene3D" id="3.90.180.10">
    <property type="entry name" value="Medium-chain alcohol dehydrogenases, catalytic domain"/>
    <property type="match status" value="1"/>
</dbReference>
<dbReference type="Gene3D" id="3.40.50.720">
    <property type="entry name" value="NAD(P)-binding Rossmann-like Domain"/>
    <property type="match status" value="2"/>
</dbReference>
<dbReference type="InterPro" id="IPR049900">
    <property type="entry name" value="PKS_mFAS_DH"/>
</dbReference>
<dbReference type="SUPFAM" id="SSF55048">
    <property type="entry name" value="Probable ACP-binding domain of malonyl-CoA ACP transacylase"/>
    <property type="match status" value="1"/>
</dbReference>
<accession>A0AAD6CGA9</accession>
<keyword evidence="4" id="KW-0560">Oxidoreductase</keyword>
<dbReference type="GO" id="GO:0031177">
    <property type="term" value="F:phosphopantetheine binding"/>
    <property type="evidence" value="ECO:0007669"/>
    <property type="project" value="InterPro"/>
</dbReference>
<dbReference type="InterPro" id="IPR020841">
    <property type="entry name" value="PKS_Beta-ketoAc_synthase_dom"/>
</dbReference>
<evidence type="ECO:0000313" key="10">
    <source>
        <dbReference type="EMBL" id="KAJ5464520.1"/>
    </source>
</evidence>
<dbReference type="PROSITE" id="PS52019">
    <property type="entry name" value="PKS_MFAS_DH"/>
    <property type="match status" value="1"/>
</dbReference>
<dbReference type="GO" id="GO:0006633">
    <property type="term" value="P:fatty acid biosynthetic process"/>
    <property type="evidence" value="ECO:0007669"/>
    <property type="project" value="InterPro"/>
</dbReference>
<evidence type="ECO:0008006" key="12">
    <source>
        <dbReference type="Google" id="ProtNLM"/>
    </source>
</evidence>
<evidence type="ECO:0000256" key="4">
    <source>
        <dbReference type="ARBA" id="ARBA00023002"/>
    </source>
</evidence>
<dbReference type="SUPFAM" id="SSF51735">
    <property type="entry name" value="NAD(P)-binding Rossmann-fold domains"/>
    <property type="match status" value="1"/>
</dbReference>
<feature type="region of interest" description="N-terminal hotdog fold" evidence="6">
    <location>
        <begin position="954"/>
        <end position="1084"/>
    </location>
</feature>
<dbReference type="InterPro" id="IPR016035">
    <property type="entry name" value="Acyl_Trfase/lysoPLipase"/>
</dbReference>
<dbReference type="GO" id="GO:0004312">
    <property type="term" value="F:fatty acid synthase activity"/>
    <property type="evidence" value="ECO:0007669"/>
    <property type="project" value="TreeGrafter"/>
</dbReference>
<dbReference type="SUPFAM" id="SSF52151">
    <property type="entry name" value="FabD/lysophospholipase-like"/>
    <property type="match status" value="1"/>
</dbReference>
<dbReference type="InterPro" id="IPR011032">
    <property type="entry name" value="GroES-like_sf"/>
</dbReference>
<organism evidence="10 11">
    <name type="scientific">Penicillium daleae</name>
    <dbReference type="NCBI Taxonomy" id="63821"/>
    <lineage>
        <taxon>Eukaryota</taxon>
        <taxon>Fungi</taxon>
        <taxon>Dikarya</taxon>
        <taxon>Ascomycota</taxon>
        <taxon>Pezizomycotina</taxon>
        <taxon>Eurotiomycetes</taxon>
        <taxon>Eurotiomycetidae</taxon>
        <taxon>Eurotiales</taxon>
        <taxon>Aspergillaceae</taxon>
        <taxon>Penicillium</taxon>
    </lineage>
</organism>
<comment type="caution">
    <text evidence="10">The sequence shown here is derived from an EMBL/GenBank/DDBJ whole genome shotgun (WGS) entry which is preliminary data.</text>
</comment>
<dbReference type="InterPro" id="IPR036736">
    <property type="entry name" value="ACP-like_sf"/>
</dbReference>
<dbReference type="SMART" id="SM00822">
    <property type="entry name" value="PKS_KR"/>
    <property type="match status" value="1"/>
</dbReference>
<keyword evidence="5" id="KW-0511">Multifunctional enzyme</keyword>
<dbReference type="Gene3D" id="3.40.47.10">
    <property type="match status" value="1"/>
</dbReference>
<dbReference type="Pfam" id="PF21089">
    <property type="entry name" value="PKS_DH_N"/>
    <property type="match status" value="1"/>
</dbReference>
<keyword evidence="3" id="KW-0808">Transferase</keyword>
<evidence type="ECO:0000259" key="7">
    <source>
        <dbReference type="PROSITE" id="PS50075"/>
    </source>
</evidence>
<keyword evidence="2" id="KW-0597">Phosphoprotein</keyword>
<dbReference type="InterPro" id="IPR014031">
    <property type="entry name" value="Ketoacyl_synth_C"/>
</dbReference>
<dbReference type="InterPro" id="IPR014043">
    <property type="entry name" value="Acyl_transferase_dom"/>
</dbReference>
<dbReference type="InterPro" id="IPR018201">
    <property type="entry name" value="Ketoacyl_synth_AS"/>
</dbReference>
<dbReference type="InterPro" id="IPR032821">
    <property type="entry name" value="PKS_assoc"/>
</dbReference>
<dbReference type="GO" id="GO:0016491">
    <property type="term" value="F:oxidoreductase activity"/>
    <property type="evidence" value="ECO:0007669"/>
    <property type="project" value="UniProtKB-KW"/>
</dbReference>
<evidence type="ECO:0000259" key="9">
    <source>
        <dbReference type="PROSITE" id="PS52019"/>
    </source>
</evidence>
<dbReference type="Gene3D" id="3.40.366.10">
    <property type="entry name" value="Malonyl-Coenzyme A Acyl Carrier Protein, domain 2"/>
    <property type="match status" value="1"/>
</dbReference>
<dbReference type="Pfam" id="PF14765">
    <property type="entry name" value="PS-DH"/>
    <property type="match status" value="1"/>
</dbReference>
<feature type="domain" description="Ketosynthase family 3 (KS3)" evidence="8">
    <location>
        <begin position="14"/>
        <end position="460"/>
    </location>
</feature>
<evidence type="ECO:0000256" key="3">
    <source>
        <dbReference type="ARBA" id="ARBA00022679"/>
    </source>
</evidence>
<reference evidence="10" key="1">
    <citation type="submission" date="2022-12" db="EMBL/GenBank/DDBJ databases">
        <authorList>
            <person name="Petersen C."/>
        </authorList>
    </citation>
    <scope>NUCLEOTIDE SEQUENCE</scope>
    <source>
        <strain evidence="10">IBT 16125</strain>
    </source>
</reference>
<dbReference type="Proteomes" id="UP001213681">
    <property type="component" value="Unassembled WGS sequence"/>
</dbReference>
<dbReference type="SMART" id="SM00827">
    <property type="entry name" value="PKS_AT"/>
    <property type="match status" value="1"/>
</dbReference>
<dbReference type="Pfam" id="PF16197">
    <property type="entry name" value="KAsynt_C_assoc"/>
    <property type="match status" value="1"/>
</dbReference>
<dbReference type="InterPro" id="IPR057326">
    <property type="entry name" value="KR_dom"/>
</dbReference>
<dbReference type="Pfam" id="PF02801">
    <property type="entry name" value="Ketoacyl-synt_C"/>
    <property type="match status" value="1"/>
</dbReference>
<gene>
    <name evidence="10" type="ORF">N7458_000206</name>
</gene>
<evidence type="ECO:0000256" key="6">
    <source>
        <dbReference type="PROSITE-ProRule" id="PRU01363"/>
    </source>
</evidence>
<dbReference type="SUPFAM" id="SSF47336">
    <property type="entry name" value="ACP-like"/>
    <property type="match status" value="1"/>
</dbReference>
<dbReference type="PANTHER" id="PTHR43775:SF29">
    <property type="entry name" value="ASPERFURANONE POLYKETIDE SYNTHASE AFOG-RELATED"/>
    <property type="match status" value="1"/>
</dbReference>
<dbReference type="CDD" id="cd05195">
    <property type="entry name" value="enoyl_red"/>
    <property type="match status" value="1"/>
</dbReference>
<evidence type="ECO:0000256" key="2">
    <source>
        <dbReference type="ARBA" id="ARBA00022553"/>
    </source>
</evidence>
<dbReference type="GO" id="GO:0004315">
    <property type="term" value="F:3-oxoacyl-[acyl-carrier-protein] synthase activity"/>
    <property type="evidence" value="ECO:0007669"/>
    <property type="project" value="InterPro"/>
</dbReference>
<name>A0AAD6CGA9_9EURO</name>
<feature type="active site" description="Proton donor; for dehydratase activity" evidence="6">
    <location>
        <position position="1175"/>
    </location>
</feature>
<dbReference type="SUPFAM" id="SSF50129">
    <property type="entry name" value="GroES-like"/>
    <property type="match status" value="1"/>
</dbReference>
<dbReference type="EMBL" id="JAPVEA010000001">
    <property type="protein sequence ID" value="KAJ5464520.1"/>
    <property type="molecule type" value="Genomic_DNA"/>
</dbReference>
<dbReference type="GO" id="GO:0030639">
    <property type="term" value="P:polyketide biosynthetic process"/>
    <property type="evidence" value="ECO:0007669"/>
    <property type="project" value="UniProtKB-ARBA"/>
</dbReference>
<feature type="domain" description="Carrier" evidence="7">
    <location>
        <begin position="2289"/>
        <end position="2370"/>
    </location>
</feature>
<dbReference type="InterPro" id="IPR036291">
    <property type="entry name" value="NAD(P)-bd_dom_sf"/>
</dbReference>
<evidence type="ECO:0000256" key="1">
    <source>
        <dbReference type="ARBA" id="ARBA00022450"/>
    </source>
</evidence>
<dbReference type="InterPro" id="IPR020806">
    <property type="entry name" value="PKS_PP-bd"/>
</dbReference>
<feature type="region of interest" description="C-terminal hotdog fold" evidence="6">
    <location>
        <begin position="1105"/>
        <end position="1262"/>
    </location>
</feature>
<dbReference type="InterPro" id="IPR020807">
    <property type="entry name" value="PKS_DH"/>
</dbReference>
<reference evidence="10" key="2">
    <citation type="journal article" date="2023" name="IMA Fungus">
        <title>Comparative genomic study of the Penicillium genus elucidates a diverse pangenome and 15 lateral gene transfer events.</title>
        <authorList>
            <person name="Petersen C."/>
            <person name="Sorensen T."/>
            <person name="Nielsen M.R."/>
            <person name="Sondergaard T.E."/>
            <person name="Sorensen J.L."/>
            <person name="Fitzpatrick D.A."/>
            <person name="Frisvad J.C."/>
            <person name="Nielsen K.L."/>
        </authorList>
    </citation>
    <scope>NUCLEOTIDE SEQUENCE</scope>
    <source>
        <strain evidence="10">IBT 16125</strain>
    </source>
</reference>
<keyword evidence="11" id="KW-1185">Reference proteome</keyword>
<dbReference type="PROSITE" id="PS50075">
    <property type="entry name" value="CARRIER"/>
    <property type="match status" value="1"/>
</dbReference>
<dbReference type="Pfam" id="PF00109">
    <property type="entry name" value="ketoacyl-synt"/>
    <property type="match status" value="2"/>
</dbReference>
<evidence type="ECO:0000313" key="11">
    <source>
        <dbReference type="Proteomes" id="UP001213681"/>
    </source>
</evidence>
<dbReference type="InterPro" id="IPR001227">
    <property type="entry name" value="Ac_transferase_dom_sf"/>
</dbReference>
<proteinExistence type="predicted"/>
<dbReference type="InterPro" id="IPR042104">
    <property type="entry name" value="PKS_dehydratase_sf"/>
</dbReference>
<dbReference type="SMART" id="SM00829">
    <property type="entry name" value="PKS_ER"/>
    <property type="match status" value="1"/>
</dbReference>
<evidence type="ECO:0000256" key="5">
    <source>
        <dbReference type="ARBA" id="ARBA00023268"/>
    </source>
</evidence>
<dbReference type="SUPFAM" id="SSF53901">
    <property type="entry name" value="Thiolase-like"/>
    <property type="match status" value="1"/>
</dbReference>
<dbReference type="CDD" id="cd00833">
    <property type="entry name" value="PKS"/>
    <property type="match status" value="1"/>
</dbReference>
<dbReference type="Pfam" id="PF00550">
    <property type="entry name" value="PP-binding"/>
    <property type="match status" value="1"/>
</dbReference>
<dbReference type="PROSITE" id="PS00606">
    <property type="entry name" value="KS3_1"/>
    <property type="match status" value="1"/>
</dbReference>
<dbReference type="InterPro" id="IPR014030">
    <property type="entry name" value="Ketoacyl_synth_N"/>
</dbReference>
<sequence>MSGRPTVNASDPVLDAIAVIGIGCRFSGGASSVEDFWQMLCEGRTGHGKIPPADMSLQRGIIQAMIINHDSGFFLKEDPSRFDAPFFSITAKEAAGMDPAQRLLLEVAYETFENGEFGSITYICKTFSNVGMAESSIAGGIPIDTLPGSNTAVYSGSMTNDYELLSTRDIYDMPHNAATGNGRTMLANRLSWFFDLQGPSIMMDTACSSSLTAVHLAAQALRSGDCGMALVTGASLILHPNFTQRLSYMHMMSPDGMSHSFDESANGYGRGEGIGAVLLKPVSAALADGDHIRAIIRGTGINQDGRTPGITLPSPTSQANLIRSTYERHGLSMRDTAYFEAHGTGTPVGDPTELSAVGLTLGQARTPTDEPIYVGSVKTNLGHTEGAAGVASLIKVVLCLEKGMLVPNAGFKNINPKIRLDDWRIRLSNETILWPDHLPQRASINSFGFGGSNAHIIIESTKNAFKIYEEEEEAPSHVVVFSTFDRPGIERLGPSWSDYVKRQQALERDIPLKDLAHTMLARRSHLGFRSFAVANSLDQLRSTLEKGLPKFTRAIRKAQTRLAFIFTGQGGQWAGMGKELLKIPTFKESMTRSQEILSSLGCPFDIIQELRVNAKSSQINRPDRSQPITCALQIALVDLLASWSISPNAVAGHSSGEIAAAYAAGYLSQADALRVSWVRGFYSQKISESDKRGGMLATGISSVEAQKYLDELPPRSVVVACVNSPSSTTLSGNADLIDQLEKKLQQDGHFARKLRIDTAYHSPHMEDLVEVVGNAIASIKPEDRFNESIPMLSSVTKKRVHSADVGGPYWVRNMVSPVEFTAAVTEIANLSESSKTRRRPVPIKWTTLLEIGPHSVLKGPVTQILQKVNPSMATLPYYTLVTRNQNALRTSLDVAGSLWCTGHAIDLAAVNDCVDPSASKMVVDLPSYPWNHQKSFWHEPLETTQLRQRKHPRHDILGSPLDYQNALEPRWRNFLRLSENPWMADHVVAGTIVFPAAGMMVMAIEAARQLAQGQGNIKGIEFQDLHFMRGVVIPDEERGLETLLQVSTHPGMAGWYEFGIFSLPSGGGWIQHAKGAFIPRFEKPEDNEHAANWATTLARIKDTQFIAKKGDIEQAYQWLSQIGGLTVGPCFQTITEVSFCHSEPRIWLSGVVIDTTQGMPYERETPSFIHPTTLDCLFQSALLSCSEALSSTSANIPIGVDHAYISDCFQPQTGEKFIVHTETQWRDGKSQSRCIASDLSLSQPWITFEGVHLGRLPFNPNSQKQEEDMGPQSRYSSIVWDEHLESPIITSRVCSDGTNGSAVEISELLLTDWVERLCHTNGDGNALIATSDASNDWIQSLAKYCPSSGTRPYLSKVTTALCGSTSDKQAGNDILGSHIVPVTTIGDLPSASLSEESYDIVIIDQLDIWNGKTLQSLLHFLSKVLDPGGFAAMRVSEAILNFAAEALNAFEGLDVHSLTSDRRFIVARKKPASWTTDSEIYVLSIDDKSTSSSVFAHLEEVFATHNVRVVPIGLDKVSEQEGKTVISLLDLSGPWISTWTQKDLQRLQQLVRAQYVLWVSPFWSQGAVENAAHGATAGLLRTLRNEYFNATILHLLVDIDDLNDKFGLACGILQVMQLTIQEGSRRADLEYRLTKSRLLIPRVLQTATVDEAMHTLLDGPKPVLADLTVDSRPLELKLQDGKDAYWEEKKAFTELQADHVELKVEMATVFDTNGDTGKTSESVVPMFEIFGRVSQVGSGVRDLAVGDKVLTLTSTESGLSTTLRVPEGDTINMPALSDPIQAISAPLAYLYAYRILTEVARLSDGASVLLVGTISQTLRAMIDFALSMEMLVIVATDCQNTADVLSSRYPSLKDRILGIHSGLDASVSRLTKGCGVEATISFLGGYSGRVAAKCLVGGGQYINLSKDMKLSALPESFIDSGCTFSSPQLRRIFSEKPGSLHTSLREVMNLMQQQQLLHRVEAYPLFPASDIHGAFQCCKETNGRVIVDLQAPGQVPIVLPLPELTALPSERTYILAGGLGTLGLALADTLVESGARHLVFLGRSGVAQKQQKITLDTIRGRGCLVDVVLCDVSKAEDMEHLCSEIKNKNWNVAGVIQCTTVLKDAMFENMTFEEWSQSTDPKIRGTLNLHQLFSEPDGLAFFVTLSSVSSIMGNMGQANYCAGNGFMDALMEWRRNHGLVGHSINVGLVPDASGVSDVVKDQEERLRRYNNFRGTEISTHELQTLLRVIISSKLSLPYQIIAGMTDSLSRKDAASAWILDRKFDHRISLATNNSDSSTVSTATLLKEADSSETAVRIVLDALSEYLATAMATTADSIDADLPLSALGVDSLKATDVQNWVSRNLGAELSSFEFLGSQPTKALAKKIASASSFVSVSG</sequence>
<dbReference type="RefSeq" id="XP_056771367.1">
    <property type="nucleotide sequence ID" value="XM_056903600.1"/>
</dbReference>
<dbReference type="InterPro" id="IPR016039">
    <property type="entry name" value="Thiolase-like"/>
</dbReference>
<dbReference type="SMART" id="SM00825">
    <property type="entry name" value="PKS_KS"/>
    <property type="match status" value="1"/>
</dbReference>
<keyword evidence="1" id="KW-0596">Phosphopantetheine</keyword>
<dbReference type="InterPro" id="IPR013968">
    <property type="entry name" value="PKS_KR"/>
</dbReference>
<dbReference type="Pfam" id="PF08659">
    <property type="entry name" value="KR"/>
    <property type="match status" value="1"/>
</dbReference>
<dbReference type="InterPro" id="IPR020843">
    <property type="entry name" value="ER"/>
</dbReference>
<dbReference type="InterPro" id="IPR049551">
    <property type="entry name" value="PKS_DH_C"/>
</dbReference>
<dbReference type="InterPro" id="IPR009081">
    <property type="entry name" value="PP-bd_ACP"/>
</dbReference>
<dbReference type="InterPro" id="IPR016036">
    <property type="entry name" value="Malonyl_transacylase_ACP-bd"/>
</dbReference>
<dbReference type="SMART" id="SM00826">
    <property type="entry name" value="PKS_DH"/>
    <property type="match status" value="1"/>
</dbReference>
<dbReference type="InterPro" id="IPR049552">
    <property type="entry name" value="PKS_DH_N"/>
</dbReference>
<dbReference type="SMART" id="SM00823">
    <property type="entry name" value="PKS_PP"/>
    <property type="match status" value="1"/>
</dbReference>
<dbReference type="InterPro" id="IPR050091">
    <property type="entry name" value="PKS_NRPS_Biosynth_Enz"/>
</dbReference>
<dbReference type="GeneID" id="81593843"/>
<dbReference type="Gene3D" id="3.30.70.3290">
    <property type="match status" value="1"/>
</dbReference>
<evidence type="ECO:0000259" key="8">
    <source>
        <dbReference type="PROSITE" id="PS52004"/>
    </source>
</evidence>